<dbReference type="GO" id="GO:0009432">
    <property type="term" value="P:SOS response"/>
    <property type="evidence" value="ECO:0007669"/>
    <property type="project" value="TreeGrafter"/>
</dbReference>
<keyword evidence="5 16" id="KW-0963">Cytoplasm</keyword>
<organism evidence="18 19">
    <name type="scientific">Syntrophotalea acetylenica</name>
    <name type="common">Pelobacter acetylenicus</name>
    <dbReference type="NCBI Taxonomy" id="29542"/>
    <lineage>
        <taxon>Bacteria</taxon>
        <taxon>Pseudomonadati</taxon>
        <taxon>Thermodesulfobacteriota</taxon>
        <taxon>Desulfuromonadia</taxon>
        <taxon>Desulfuromonadales</taxon>
        <taxon>Syntrophotaleaceae</taxon>
        <taxon>Syntrophotalea</taxon>
    </lineage>
</organism>
<gene>
    <name evidence="16" type="primary">dinB</name>
    <name evidence="18" type="ORF">A7E75_06620</name>
</gene>
<reference evidence="18 19" key="1">
    <citation type="journal article" date="2017" name="Genome Announc.">
        <title>Complete Genome Sequences of Two Acetylene-Fermenting Pelobacter acetylenicus Strains.</title>
        <authorList>
            <person name="Sutton J.M."/>
            <person name="Baesman S.M."/>
            <person name="Fierst J.L."/>
            <person name="Poret-Peterson A.T."/>
            <person name="Oremland R.S."/>
            <person name="Dunlap D.S."/>
            <person name="Akob D.M."/>
        </authorList>
    </citation>
    <scope>NUCLEOTIDE SEQUENCE [LARGE SCALE GENOMIC DNA]</scope>
    <source>
        <strain evidence="18 19">DSM 3247</strain>
    </source>
</reference>
<dbReference type="FunFam" id="3.30.1490.100:FF:000004">
    <property type="entry name" value="DNA polymerase IV"/>
    <property type="match status" value="1"/>
</dbReference>
<evidence type="ECO:0000256" key="4">
    <source>
        <dbReference type="ARBA" id="ARBA00022457"/>
    </source>
</evidence>
<feature type="active site" evidence="16">
    <location>
        <position position="109"/>
    </location>
</feature>
<keyword evidence="19" id="KW-1185">Reference proteome</keyword>
<dbReference type="HAMAP" id="MF_01113">
    <property type="entry name" value="DNApol_IV"/>
    <property type="match status" value="1"/>
</dbReference>
<dbReference type="GO" id="GO:0006281">
    <property type="term" value="P:DNA repair"/>
    <property type="evidence" value="ECO:0007669"/>
    <property type="project" value="UniProtKB-UniRule"/>
</dbReference>
<proteinExistence type="inferred from homology"/>
<dbReference type="PROSITE" id="PS50173">
    <property type="entry name" value="UMUC"/>
    <property type="match status" value="1"/>
</dbReference>
<keyword evidence="10 16" id="KW-0227">DNA damage</keyword>
<dbReference type="InterPro" id="IPR001126">
    <property type="entry name" value="UmuC"/>
</dbReference>
<dbReference type="GO" id="GO:0042276">
    <property type="term" value="P:error-prone translesion synthesis"/>
    <property type="evidence" value="ECO:0007669"/>
    <property type="project" value="TreeGrafter"/>
</dbReference>
<evidence type="ECO:0000313" key="18">
    <source>
        <dbReference type="EMBL" id="APG24737.1"/>
    </source>
</evidence>
<evidence type="ECO:0000256" key="1">
    <source>
        <dbReference type="ARBA" id="ARBA00004496"/>
    </source>
</evidence>
<evidence type="ECO:0000256" key="15">
    <source>
        <dbReference type="ARBA" id="ARBA00049244"/>
    </source>
</evidence>
<evidence type="ECO:0000256" key="16">
    <source>
        <dbReference type="HAMAP-Rule" id="MF_01113"/>
    </source>
</evidence>
<evidence type="ECO:0000313" key="19">
    <source>
        <dbReference type="Proteomes" id="UP000182264"/>
    </source>
</evidence>
<feature type="binding site" evidence="16">
    <location>
        <position position="108"/>
    </location>
    <ligand>
        <name>Mg(2+)</name>
        <dbReference type="ChEBI" id="CHEBI:18420"/>
    </ligand>
</feature>
<dbReference type="InterPro" id="IPR050116">
    <property type="entry name" value="DNA_polymerase-Y"/>
</dbReference>
<dbReference type="InterPro" id="IPR043502">
    <property type="entry name" value="DNA/RNA_pol_sf"/>
</dbReference>
<feature type="domain" description="UmuC" evidence="17">
    <location>
        <begin position="10"/>
        <end position="189"/>
    </location>
</feature>
<keyword evidence="11 16" id="KW-0460">Magnesium</keyword>
<feature type="site" description="Substrate discrimination" evidence="16">
    <location>
        <position position="19"/>
    </location>
</feature>
<comment type="similarity">
    <text evidence="2 16">Belongs to the DNA polymerase type-Y family.</text>
</comment>
<comment type="cofactor">
    <cofactor evidence="16">
        <name>Mg(2+)</name>
        <dbReference type="ChEBI" id="CHEBI:18420"/>
    </cofactor>
    <text evidence="16">Binds 2 magnesium ions per subunit.</text>
</comment>
<keyword evidence="9 16" id="KW-0479">Metal-binding</keyword>
<dbReference type="EC" id="2.7.7.7" evidence="16"/>
<dbReference type="CDD" id="cd03586">
    <property type="entry name" value="PolY_Pol_IV_kappa"/>
    <property type="match status" value="1"/>
</dbReference>
<dbReference type="OrthoDB" id="9808813at2"/>
<keyword evidence="8 16" id="KW-0235">DNA replication</keyword>
<dbReference type="SUPFAM" id="SSF100879">
    <property type="entry name" value="Lesion bypass DNA polymerase (Y-family), little finger domain"/>
    <property type="match status" value="1"/>
</dbReference>
<dbReference type="Proteomes" id="UP000182264">
    <property type="component" value="Chromosome"/>
</dbReference>
<evidence type="ECO:0000256" key="7">
    <source>
        <dbReference type="ARBA" id="ARBA00022695"/>
    </source>
</evidence>
<dbReference type="InterPro" id="IPR036775">
    <property type="entry name" value="DNA_pol_Y-fam_lit_finger_sf"/>
</dbReference>
<comment type="catalytic activity">
    <reaction evidence="15 16">
        <text>DNA(n) + a 2'-deoxyribonucleoside 5'-triphosphate = DNA(n+1) + diphosphate</text>
        <dbReference type="Rhea" id="RHEA:22508"/>
        <dbReference type="Rhea" id="RHEA-COMP:17339"/>
        <dbReference type="Rhea" id="RHEA-COMP:17340"/>
        <dbReference type="ChEBI" id="CHEBI:33019"/>
        <dbReference type="ChEBI" id="CHEBI:61560"/>
        <dbReference type="ChEBI" id="CHEBI:173112"/>
        <dbReference type="EC" id="2.7.7.7"/>
    </reaction>
</comment>
<comment type="function">
    <text evidence="16">Poorly processive, error-prone DNA polymerase involved in untargeted mutagenesis. Copies undamaged DNA at stalled replication forks, which arise in vivo from mismatched or misaligned primer ends. These misaligned primers can be extended by PolIV. Exhibits no 3'-5' exonuclease (proofreading) activity. May be involved in translesional synthesis, in conjunction with the beta clamp from PolIII.</text>
</comment>
<dbReference type="RefSeq" id="WP_072286582.1">
    <property type="nucleotide sequence ID" value="NZ_CP015455.1"/>
</dbReference>
<evidence type="ECO:0000256" key="5">
    <source>
        <dbReference type="ARBA" id="ARBA00022490"/>
    </source>
</evidence>
<dbReference type="AlphaFoldDB" id="A0A1L3GFN7"/>
<evidence type="ECO:0000256" key="14">
    <source>
        <dbReference type="ARBA" id="ARBA00023204"/>
    </source>
</evidence>
<keyword evidence="12 16" id="KW-0239">DNA-directed DNA polymerase</keyword>
<name>A0A1L3GFN7_SYNAC</name>
<keyword evidence="14 16" id="KW-0234">DNA repair</keyword>
<evidence type="ECO:0000256" key="9">
    <source>
        <dbReference type="ARBA" id="ARBA00022723"/>
    </source>
</evidence>
<comment type="subcellular location">
    <subcellularLocation>
        <location evidence="1 16">Cytoplasm</location>
    </subcellularLocation>
</comment>
<evidence type="ECO:0000256" key="12">
    <source>
        <dbReference type="ARBA" id="ARBA00022932"/>
    </source>
</evidence>
<feature type="binding site" evidence="16">
    <location>
        <position position="14"/>
    </location>
    <ligand>
        <name>Mg(2+)</name>
        <dbReference type="ChEBI" id="CHEBI:18420"/>
    </ligand>
</feature>
<keyword evidence="7 16" id="KW-0548">Nucleotidyltransferase</keyword>
<evidence type="ECO:0000256" key="6">
    <source>
        <dbReference type="ARBA" id="ARBA00022679"/>
    </source>
</evidence>
<dbReference type="STRING" id="29542.A6070_00555"/>
<dbReference type="SUPFAM" id="SSF56672">
    <property type="entry name" value="DNA/RNA polymerases"/>
    <property type="match status" value="1"/>
</dbReference>
<evidence type="ECO:0000259" key="17">
    <source>
        <dbReference type="PROSITE" id="PS50173"/>
    </source>
</evidence>
<dbReference type="PANTHER" id="PTHR11076:SF33">
    <property type="entry name" value="DNA POLYMERASE KAPPA"/>
    <property type="match status" value="1"/>
</dbReference>
<dbReference type="Pfam" id="PF11799">
    <property type="entry name" value="IMS_C"/>
    <property type="match status" value="1"/>
</dbReference>
<evidence type="ECO:0000256" key="11">
    <source>
        <dbReference type="ARBA" id="ARBA00022842"/>
    </source>
</evidence>
<dbReference type="GO" id="GO:0000287">
    <property type="term" value="F:magnesium ion binding"/>
    <property type="evidence" value="ECO:0007669"/>
    <property type="project" value="UniProtKB-UniRule"/>
</dbReference>
<dbReference type="Gene3D" id="1.10.150.20">
    <property type="entry name" value="5' to 3' exonuclease, C-terminal subdomain"/>
    <property type="match status" value="1"/>
</dbReference>
<dbReference type="InterPro" id="IPR043128">
    <property type="entry name" value="Rev_trsase/Diguanyl_cyclase"/>
</dbReference>
<dbReference type="KEGG" id="pace:A6070_00555"/>
<dbReference type="GO" id="GO:0005829">
    <property type="term" value="C:cytosol"/>
    <property type="evidence" value="ECO:0007669"/>
    <property type="project" value="TreeGrafter"/>
</dbReference>
<dbReference type="NCBIfam" id="NF002677">
    <property type="entry name" value="PRK02406.1"/>
    <property type="match status" value="1"/>
</dbReference>
<dbReference type="InterPro" id="IPR017961">
    <property type="entry name" value="DNA_pol_Y-fam_little_finger"/>
</dbReference>
<accession>A0A1L3GFN7</accession>
<dbReference type="Pfam" id="PF00817">
    <property type="entry name" value="IMS"/>
    <property type="match status" value="1"/>
</dbReference>
<comment type="subunit">
    <text evidence="3 16">Monomer.</text>
</comment>
<dbReference type="GO" id="GO:0006261">
    <property type="term" value="P:DNA-templated DNA replication"/>
    <property type="evidence" value="ECO:0007669"/>
    <property type="project" value="UniProtKB-UniRule"/>
</dbReference>
<dbReference type="Gene3D" id="3.30.1490.100">
    <property type="entry name" value="DNA polymerase, Y-family, little finger domain"/>
    <property type="match status" value="1"/>
</dbReference>
<dbReference type="GO" id="GO:0003684">
    <property type="term" value="F:damaged DNA binding"/>
    <property type="evidence" value="ECO:0007669"/>
    <property type="project" value="InterPro"/>
</dbReference>
<dbReference type="EMBL" id="CP015518">
    <property type="protein sequence ID" value="APG24737.1"/>
    <property type="molecule type" value="Genomic_DNA"/>
</dbReference>
<evidence type="ECO:0000256" key="13">
    <source>
        <dbReference type="ARBA" id="ARBA00023125"/>
    </source>
</evidence>
<keyword evidence="13 16" id="KW-0238">DNA-binding</keyword>
<keyword evidence="4 16" id="KW-0515">Mutator protein</keyword>
<dbReference type="NCBIfam" id="NF003015">
    <property type="entry name" value="PRK03858.1"/>
    <property type="match status" value="1"/>
</dbReference>
<evidence type="ECO:0000256" key="8">
    <source>
        <dbReference type="ARBA" id="ARBA00022705"/>
    </source>
</evidence>
<dbReference type="Pfam" id="PF21999">
    <property type="entry name" value="IMS_HHH_1"/>
    <property type="match status" value="1"/>
</dbReference>
<dbReference type="PANTHER" id="PTHR11076">
    <property type="entry name" value="DNA REPAIR POLYMERASE UMUC / TRANSFERASE FAMILY MEMBER"/>
    <property type="match status" value="1"/>
</dbReference>
<sequence>MEKQRVIRDILHLDLDAFYASVEQLDYPELRGLPVIVGGHPGRGVVCACSYEARRFGVHSAMPMFRALRLCPGAKVRPVRISRYKQISRQVFNVFGRYTDLVEPLSVDEAFLDVTGSRRLFGSARQIAETIRHDIRTDLGLTISAGIAHNKFLAKLASERAKPDGFFEVPDNIDEFLLPLELKCLWGVGPVMLEELRGLGLCTVGDLRKMPLADLKWRFGKAGIQLHRLAHGEDSRPVEPDSVVKSISHEETFDKDIRDRDTIHAALLDLAERVAARLRRTGLSAKTLTLKVRYADFTTVSRSRTFGSGFQQVKQIHRVAMELLQKTEAGAKPVRLLGINLHALNKGLGSQGMLFDEDHDKRSMQLDQTLDLLRARYGEKGICRATLMGWRGGESPQD</sequence>
<protein>
    <recommendedName>
        <fullName evidence="16">DNA polymerase IV</fullName>
        <shortName evidence="16">Pol IV</shortName>
        <ecNumber evidence="16">2.7.7.7</ecNumber>
    </recommendedName>
</protein>
<dbReference type="Gene3D" id="3.30.70.270">
    <property type="match status" value="1"/>
</dbReference>
<dbReference type="InterPro" id="IPR053848">
    <property type="entry name" value="IMS_HHH_1"/>
</dbReference>
<dbReference type="InterPro" id="IPR022880">
    <property type="entry name" value="DNApol_IV"/>
</dbReference>
<dbReference type="Gene3D" id="3.40.1170.60">
    <property type="match status" value="1"/>
</dbReference>
<dbReference type="FunFam" id="3.40.1170.60:FF:000001">
    <property type="entry name" value="DNA polymerase IV"/>
    <property type="match status" value="1"/>
</dbReference>
<evidence type="ECO:0000256" key="3">
    <source>
        <dbReference type="ARBA" id="ARBA00011245"/>
    </source>
</evidence>
<evidence type="ECO:0000256" key="2">
    <source>
        <dbReference type="ARBA" id="ARBA00010945"/>
    </source>
</evidence>
<keyword evidence="6 16" id="KW-0808">Transferase</keyword>
<dbReference type="GO" id="GO:0003887">
    <property type="term" value="F:DNA-directed DNA polymerase activity"/>
    <property type="evidence" value="ECO:0007669"/>
    <property type="project" value="UniProtKB-UniRule"/>
</dbReference>
<evidence type="ECO:0000256" key="10">
    <source>
        <dbReference type="ARBA" id="ARBA00022763"/>
    </source>
</evidence>